<dbReference type="OrthoDB" id="10031689at2759"/>
<dbReference type="AlphaFoldDB" id="A0A8T0A0C3"/>
<dbReference type="EMBL" id="JABEBT010000008">
    <property type="protein sequence ID" value="KAF7638990.1"/>
    <property type="molecule type" value="Genomic_DNA"/>
</dbReference>
<evidence type="ECO:0000256" key="1">
    <source>
        <dbReference type="SAM" id="Phobius"/>
    </source>
</evidence>
<feature type="transmembrane region" description="Helical" evidence="1">
    <location>
        <begin position="130"/>
        <end position="149"/>
    </location>
</feature>
<evidence type="ECO:0000313" key="3">
    <source>
        <dbReference type="Proteomes" id="UP000605970"/>
    </source>
</evidence>
<keyword evidence="3" id="KW-1185">Reference proteome</keyword>
<sequence length="158" mass="18605">MNLQNKINSLRHFSFMSKVKDYTMKLNQLGSDKCAKTDAVTCIETALDKEQKEKLEIGYPLLTSEWESLLKKWADERDQFREKLEQTKPIMIEPTELQRQIVVWSGMYSELSSVPDKLNSYQVKQHAKSLLRRAIFLVLFIYCSLFYIYRCDDTESTT</sequence>
<gene>
    <name evidence="2" type="ORF">Mgra_00001516</name>
</gene>
<proteinExistence type="predicted"/>
<reference evidence="2" key="1">
    <citation type="journal article" date="2020" name="Ecol. Evol.">
        <title>Genome structure and content of the rice root-knot nematode (Meloidogyne graminicola).</title>
        <authorList>
            <person name="Phan N.T."/>
            <person name="Danchin E.G.J."/>
            <person name="Klopp C."/>
            <person name="Perfus-Barbeoch L."/>
            <person name="Kozlowski D.K."/>
            <person name="Koutsovoulos G.D."/>
            <person name="Lopez-Roques C."/>
            <person name="Bouchez O."/>
            <person name="Zahm M."/>
            <person name="Besnard G."/>
            <person name="Bellafiore S."/>
        </authorList>
    </citation>
    <scope>NUCLEOTIDE SEQUENCE</scope>
    <source>
        <strain evidence="2">VN-18</strain>
    </source>
</reference>
<organism evidence="2 3">
    <name type="scientific">Meloidogyne graminicola</name>
    <dbReference type="NCBI Taxonomy" id="189291"/>
    <lineage>
        <taxon>Eukaryota</taxon>
        <taxon>Metazoa</taxon>
        <taxon>Ecdysozoa</taxon>
        <taxon>Nematoda</taxon>
        <taxon>Chromadorea</taxon>
        <taxon>Rhabditida</taxon>
        <taxon>Tylenchina</taxon>
        <taxon>Tylenchomorpha</taxon>
        <taxon>Tylenchoidea</taxon>
        <taxon>Meloidogynidae</taxon>
        <taxon>Meloidogyninae</taxon>
        <taxon>Meloidogyne</taxon>
    </lineage>
</organism>
<comment type="caution">
    <text evidence="2">The sequence shown here is derived from an EMBL/GenBank/DDBJ whole genome shotgun (WGS) entry which is preliminary data.</text>
</comment>
<keyword evidence="1" id="KW-0812">Transmembrane</keyword>
<keyword evidence="1" id="KW-1133">Transmembrane helix</keyword>
<dbReference type="Proteomes" id="UP000605970">
    <property type="component" value="Unassembled WGS sequence"/>
</dbReference>
<evidence type="ECO:0000313" key="2">
    <source>
        <dbReference type="EMBL" id="KAF7638990.1"/>
    </source>
</evidence>
<keyword evidence="1" id="KW-0472">Membrane</keyword>
<protein>
    <submittedName>
        <fullName evidence="2">Uncharacterized protein</fullName>
    </submittedName>
</protein>
<name>A0A8T0A0C3_9BILA</name>
<accession>A0A8T0A0C3</accession>